<protein>
    <submittedName>
        <fullName evidence="3 4">Uncharacterized protein</fullName>
    </submittedName>
</protein>
<dbReference type="Gramene" id="Pp3c19_20620V3.2">
    <property type="protein sequence ID" value="Pp3c19_20620V3.2"/>
    <property type="gene ID" value="Pp3c19_20620"/>
</dbReference>
<reference evidence="4" key="3">
    <citation type="submission" date="2020-12" db="UniProtKB">
        <authorList>
            <consortium name="EnsemblPlants"/>
        </authorList>
    </citation>
    <scope>IDENTIFICATION</scope>
</reference>
<dbReference type="GO" id="GO:0005634">
    <property type="term" value="C:nucleus"/>
    <property type="evidence" value="ECO:0000318"/>
    <property type="project" value="GO_Central"/>
</dbReference>
<reference evidence="3 5" key="2">
    <citation type="journal article" date="2018" name="Plant J.">
        <title>The Physcomitrella patens chromosome-scale assembly reveals moss genome structure and evolution.</title>
        <authorList>
            <person name="Lang D."/>
            <person name="Ullrich K.K."/>
            <person name="Murat F."/>
            <person name="Fuchs J."/>
            <person name="Jenkins J."/>
            <person name="Haas F.B."/>
            <person name="Piednoel M."/>
            <person name="Gundlach H."/>
            <person name="Van Bel M."/>
            <person name="Meyberg R."/>
            <person name="Vives C."/>
            <person name="Morata J."/>
            <person name="Symeonidi A."/>
            <person name="Hiss M."/>
            <person name="Muchero W."/>
            <person name="Kamisugi Y."/>
            <person name="Saleh O."/>
            <person name="Blanc G."/>
            <person name="Decker E.L."/>
            <person name="van Gessel N."/>
            <person name="Grimwood J."/>
            <person name="Hayes R.D."/>
            <person name="Graham S.W."/>
            <person name="Gunter L.E."/>
            <person name="McDaniel S.F."/>
            <person name="Hoernstein S.N.W."/>
            <person name="Larsson A."/>
            <person name="Li F.W."/>
            <person name="Perroud P.F."/>
            <person name="Phillips J."/>
            <person name="Ranjan P."/>
            <person name="Rokshar D.S."/>
            <person name="Rothfels C.J."/>
            <person name="Schneider L."/>
            <person name="Shu S."/>
            <person name="Stevenson D.W."/>
            <person name="Thummler F."/>
            <person name="Tillich M."/>
            <person name="Villarreal Aguilar J.C."/>
            <person name="Widiez T."/>
            <person name="Wong G.K."/>
            <person name="Wymore A."/>
            <person name="Zhang Y."/>
            <person name="Zimmer A.D."/>
            <person name="Quatrano R.S."/>
            <person name="Mayer K.F.X."/>
            <person name="Goodstein D."/>
            <person name="Casacuberta J.M."/>
            <person name="Vandepoele K."/>
            <person name="Reski R."/>
            <person name="Cuming A.C."/>
            <person name="Tuskan G.A."/>
            <person name="Maumus F."/>
            <person name="Salse J."/>
            <person name="Schmutz J."/>
            <person name="Rensing S.A."/>
        </authorList>
    </citation>
    <scope>NUCLEOTIDE SEQUENCE [LARGE SCALE GENOMIC DNA]</scope>
    <source>
        <strain evidence="4 5">cv. Gransden 2004</strain>
    </source>
</reference>
<dbReference type="PANTHER" id="PTHR47525">
    <property type="entry name" value="OS07G0295200 PROTEIN"/>
    <property type="match status" value="1"/>
</dbReference>
<dbReference type="Pfam" id="PF02594">
    <property type="entry name" value="DUF167"/>
    <property type="match status" value="1"/>
</dbReference>
<evidence type="ECO:0000313" key="5">
    <source>
        <dbReference type="Proteomes" id="UP000006727"/>
    </source>
</evidence>
<keyword evidence="2" id="KW-0732">Signal</keyword>
<name>A0A2K1IZ56_PHYPA</name>
<dbReference type="Gene3D" id="3.30.1200.10">
    <property type="entry name" value="YggU-like"/>
    <property type="match status" value="1"/>
</dbReference>
<dbReference type="InParanoid" id="A0A2K1IZ56"/>
<accession>A0A2K1IZ56</accession>
<dbReference type="Gramene" id="Pp3c19_20620V3.1">
    <property type="protein sequence ID" value="Pp3c19_20620V3.1"/>
    <property type="gene ID" value="Pp3c19_20620"/>
</dbReference>
<dbReference type="PANTHER" id="PTHR47525:SF1">
    <property type="entry name" value="OS07G0295200 PROTEIN"/>
    <property type="match status" value="1"/>
</dbReference>
<dbReference type="PaxDb" id="3218-PP1S433_32V6.1"/>
<feature type="chain" id="PRO_5033310707" evidence="2">
    <location>
        <begin position="32"/>
        <end position="143"/>
    </location>
</feature>
<organism evidence="3">
    <name type="scientific">Physcomitrium patens</name>
    <name type="common">Spreading-leaved earth moss</name>
    <name type="synonym">Physcomitrella patens</name>
    <dbReference type="NCBI Taxonomy" id="3218"/>
    <lineage>
        <taxon>Eukaryota</taxon>
        <taxon>Viridiplantae</taxon>
        <taxon>Streptophyta</taxon>
        <taxon>Embryophyta</taxon>
        <taxon>Bryophyta</taxon>
        <taxon>Bryophytina</taxon>
        <taxon>Bryopsida</taxon>
        <taxon>Funariidae</taxon>
        <taxon>Funariales</taxon>
        <taxon>Funariaceae</taxon>
        <taxon>Physcomitrium</taxon>
    </lineage>
</organism>
<dbReference type="EnsemblPlants" id="Pp3c19_20620V3.2">
    <property type="protein sequence ID" value="Pp3c19_20620V3.2"/>
    <property type="gene ID" value="Pp3c19_20620"/>
</dbReference>
<dbReference type="EnsemblPlants" id="Pp3c19_20620V3.1">
    <property type="protein sequence ID" value="Pp3c19_20620V3.1"/>
    <property type="gene ID" value="Pp3c19_20620"/>
</dbReference>
<evidence type="ECO:0000313" key="4">
    <source>
        <dbReference type="EnsemblPlants" id="Pp3c19_20620V3.1"/>
    </source>
</evidence>
<dbReference type="InterPro" id="IPR036591">
    <property type="entry name" value="YggU-like_sf"/>
</dbReference>
<reference evidence="3 5" key="1">
    <citation type="journal article" date="2008" name="Science">
        <title>The Physcomitrella genome reveals evolutionary insights into the conquest of land by plants.</title>
        <authorList>
            <person name="Rensing S."/>
            <person name="Lang D."/>
            <person name="Zimmer A."/>
            <person name="Terry A."/>
            <person name="Salamov A."/>
            <person name="Shapiro H."/>
            <person name="Nishiyama T."/>
            <person name="Perroud P.-F."/>
            <person name="Lindquist E."/>
            <person name="Kamisugi Y."/>
            <person name="Tanahashi T."/>
            <person name="Sakakibara K."/>
            <person name="Fujita T."/>
            <person name="Oishi K."/>
            <person name="Shin-I T."/>
            <person name="Kuroki Y."/>
            <person name="Toyoda A."/>
            <person name="Suzuki Y."/>
            <person name="Hashimoto A."/>
            <person name="Yamaguchi K."/>
            <person name="Sugano A."/>
            <person name="Kohara Y."/>
            <person name="Fujiyama A."/>
            <person name="Anterola A."/>
            <person name="Aoki S."/>
            <person name="Ashton N."/>
            <person name="Barbazuk W.B."/>
            <person name="Barker E."/>
            <person name="Bennetzen J."/>
            <person name="Bezanilla M."/>
            <person name="Blankenship R."/>
            <person name="Cho S.H."/>
            <person name="Dutcher S."/>
            <person name="Estelle M."/>
            <person name="Fawcett J.A."/>
            <person name="Gundlach H."/>
            <person name="Hanada K."/>
            <person name="Heyl A."/>
            <person name="Hicks K.A."/>
            <person name="Hugh J."/>
            <person name="Lohr M."/>
            <person name="Mayer K."/>
            <person name="Melkozernov A."/>
            <person name="Murata T."/>
            <person name="Nelson D."/>
            <person name="Pils B."/>
            <person name="Prigge M."/>
            <person name="Reiss B."/>
            <person name="Renner T."/>
            <person name="Rombauts S."/>
            <person name="Rushton P."/>
            <person name="Sanderfoot A."/>
            <person name="Schween G."/>
            <person name="Shiu S.-H."/>
            <person name="Stueber K."/>
            <person name="Theodoulou F.L."/>
            <person name="Tu H."/>
            <person name="Van de Peer Y."/>
            <person name="Verrier P.J."/>
            <person name="Waters E."/>
            <person name="Wood A."/>
            <person name="Yang L."/>
            <person name="Cove D."/>
            <person name="Cuming A."/>
            <person name="Hasebe M."/>
            <person name="Lucas S."/>
            <person name="Mishler D.B."/>
            <person name="Reski R."/>
            <person name="Grigoriev I."/>
            <person name="Quatrano R.S."/>
            <person name="Boore J.L."/>
        </authorList>
    </citation>
    <scope>NUCLEOTIDE SEQUENCE [LARGE SCALE GENOMIC DNA]</scope>
    <source>
        <strain evidence="4 5">cv. Gransden 2004</strain>
    </source>
</reference>
<dbReference type="EMBL" id="ABEU02000019">
    <property type="protein sequence ID" value="PNR34559.1"/>
    <property type="molecule type" value="Genomic_DNA"/>
</dbReference>
<gene>
    <name evidence="3" type="ORF">PHYPA_024376</name>
</gene>
<evidence type="ECO:0000256" key="2">
    <source>
        <dbReference type="SAM" id="SignalP"/>
    </source>
</evidence>
<evidence type="ECO:0000313" key="3">
    <source>
        <dbReference type="EMBL" id="PNR34559.1"/>
    </source>
</evidence>
<feature type="signal peptide" evidence="2">
    <location>
        <begin position="1"/>
        <end position="31"/>
    </location>
</feature>
<dbReference type="SMART" id="SM01152">
    <property type="entry name" value="DUF167"/>
    <property type="match status" value="1"/>
</dbReference>
<dbReference type="Proteomes" id="UP000006727">
    <property type="component" value="Chromosome 19"/>
</dbReference>
<keyword evidence="5" id="KW-1185">Reference proteome</keyword>
<dbReference type="SUPFAM" id="SSF69786">
    <property type="entry name" value="YggU-like"/>
    <property type="match status" value="1"/>
</dbReference>
<sequence>MRAKLGNCFLLVRDKAVLLVLLLIFITGSQAGSESFQDAQVPPCALQLDGGLVHSAIEVGYPAQQTVDRSVRTGLNAGEILVTVAAPVARGEANNELLEFKGKVLGLRSTVMVLLRGYNSKSKLFLVKSYTDTPDLCRTQCIC</sequence>
<comment type="similarity">
    <text evidence="1">Belongs to the UPF0235 family.</text>
</comment>
<dbReference type="InterPro" id="IPR003746">
    <property type="entry name" value="DUF167"/>
</dbReference>
<proteinExistence type="inferred from homology"/>
<dbReference type="STRING" id="3218.A0A2K1IZ56"/>
<dbReference type="AlphaFoldDB" id="A0A2K1IZ56"/>
<dbReference type="InterPro" id="IPR053323">
    <property type="entry name" value="UPF0235"/>
</dbReference>
<evidence type="ECO:0000256" key="1">
    <source>
        <dbReference type="ARBA" id="ARBA00010364"/>
    </source>
</evidence>